<dbReference type="Gene3D" id="3.30.450.40">
    <property type="match status" value="1"/>
</dbReference>
<dbReference type="Pfam" id="PF17853">
    <property type="entry name" value="GGDEF_2"/>
    <property type="match status" value="1"/>
</dbReference>
<dbReference type="SUPFAM" id="SSF55781">
    <property type="entry name" value="GAF domain-like"/>
    <property type="match status" value="1"/>
</dbReference>
<dbReference type="InterPro" id="IPR041522">
    <property type="entry name" value="CdaR_GGDEF"/>
</dbReference>
<evidence type="ECO:0000256" key="1">
    <source>
        <dbReference type="ARBA" id="ARBA00006754"/>
    </source>
</evidence>
<feature type="domain" description="GAF" evidence="2">
    <location>
        <begin position="16"/>
        <end position="168"/>
    </location>
</feature>
<evidence type="ECO:0000313" key="4">
    <source>
        <dbReference type="Proteomes" id="UP000619295"/>
    </source>
</evidence>
<protein>
    <submittedName>
        <fullName evidence="3">Helix-turn-helix domain-containing protein</fullName>
    </submittedName>
</protein>
<gene>
    <name evidence="3" type="ORF">IED13_22555</name>
</gene>
<dbReference type="SMART" id="SM00065">
    <property type="entry name" value="GAF"/>
    <property type="match status" value="1"/>
</dbReference>
<comment type="caution">
    <text evidence="3">The sequence shown here is derived from an EMBL/GenBank/DDBJ whole genome shotgun (WGS) entry which is preliminary data.</text>
</comment>
<dbReference type="Pfam" id="PF13185">
    <property type="entry name" value="GAF_2"/>
    <property type="match status" value="1"/>
</dbReference>
<comment type="similarity">
    <text evidence="1">Belongs to the CdaR family.</text>
</comment>
<evidence type="ECO:0000259" key="2">
    <source>
        <dbReference type="SMART" id="SM00065"/>
    </source>
</evidence>
<dbReference type="Gene3D" id="1.10.10.2840">
    <property type="entry name" value="PucR C-terminal helix-turn-helix domain"/>
    <property type="match status" value="1"/>
</dbReference>
<keyword evidence="4" id="KW-1185">Reference proteome</keyword>
<evidence type="ECO:0000313" key="3">
    <source>
        <dbReference type="EMBL" id="MBD3848488.1"/>
    </source>
</evidence>
<dbReference type="EMBL" id="JACXWY010000019">
    <property type="protein sequence ID" value="MBD3848488.1"/>
    <property type="molecule type" value="Genomic_DNA"/>
</dbReference>
<dbReference type="Proteomes" id="UP000619295">
    <property type="component" value="Unassembled WGS sequence"/>
</dbReference>
<dbReference type="InterPro" id="IPR025736">
    <property type="entry name" value="PucR_C-HTH_dom"/>
</dbReference>
<organism evidence="3 4">
    <name type="scientific">Bosea spartocytisi</name>
    <dbReference type="NCBI Taxonomy" id="2773451"/>
    <lineage>
        <taxon>Bacteria</taxon>
        <taxon>Pseudomonadati</taxon>
        <taxon>Pseudomonadota</taxon>
        <taxon>Alphaproteobacteria</taxon>
        <taxon>Hyphomicrobiales</taxon>
        <taxon>Boseaceae</taxon>
        <taxon>Bosea</taxon>
    </lineage>
</organism>
<accession>A0A927I351</accession>
<sequence>MHSLREVASRINSGVDLPGILFDLVKAACDHGGWSMGSIMSIDVGHGYAHVSVRHDPTLLRRQLEDRWELATSPALLALRTGEPVYIPDARASEEFPGYRREAFERDYRSVLVMPLTSVDAEGRPMVLSLISRDIKPLPSDDLAFMGMIAHLGAIAVEREHRLWAERRAAEEQRRALHAQGALLQEVLSGGSADALAARLDELLRCAVLVVDFAENGLVAAGSPAPVSYDEAAWRTLLATGQADPVIATVKAAVADGEAKIGSISIEASGGKLVLPALIEPLSVDADIVGALVLFDAEPGDDLRRLMLDSAKFALSVQMMRSVIQFRFETRTLTELFFEIVERRWRDPEDIARRARHLGLPLSRALRMLVVDLPGAAGGEREPLEAHQSVQRLARQHGLSCHVITIGTGLVCLLPAQAGEERERLDRFAQRLVETLRHGPRGEPIAVIGGVCDGLDAYSGEWERAWRMLRIARSFRRSGVLSALDFGPLPMLIGAADSAEVRAFVEGSIGRVASHDREHGTPYLETLTAYLRAGCRSQPCADAMALHVTTLRYRLARIEELFQINPDTPERRFTLELALKMHDVIEGRTAAYP</sequence>
<dbReference type="InterPro" id="IPR003018">
    <property type="entry name" value="GAF"/>
</dbReference>
<name>A0A927I351_9HYPH</name>
<proteinExistence type="inferred from homology"/>
<dbReference type="Pfam" id="PF13556">
    <property type="entry name" value="HTH_30"/>
    <property type="match status" value="1"/>
</dbReference>
<dbReference type="InterPro" id="IPR029016">
    <property type="entry name" value="GAF-like_dom_sf"/>
</dbReference>
<dbReference type="AlphaFoldDB" id="A0A927I351"/>
<dbReference type="InterPro" id="IPR051448">
    <property type="entry name" value="CdaR-like_regulators"/>
</dbReference>
<dbReference type="InterPro" id="IPR042070">
    <property type="entry name" value="PucR_C-HTH_sf"/>
</dbReference>
<dbReference type="PANTHER" id="PTHR33744:SF1">
    <property type="entry name" value="DNA-BINDING TRANSCRIPTIONAL ACTIVATOR ADER"/>
    <property type="match status" value="1"/>
</dbReference>
<reference evidence="3" key="1">
    <citation type="submission" date="2020-09" db="EMBL/GenBank/DDBJ databases">
        <title>Bosea spartocytisi sp. nov. a root nodule endophyte of Spartocytisus supranubius in the high mountain ecosystem fo the Teide National Park (Canary Islands, Spain).</title>
        <authorList>
            <person name="Pulido-Suarez L."/>
            <person name="Peix A."/>
            <person name="Igual J.M."/>
            <person name="Socas-Perez N."/>
            <person name="Velazquez E."/>
            <person name="Flores-Felix J.D."/>
            <person name="Leon-Barrios M."/>
        </authorList>
    </citation>
    <scope>NUCLEOTIDE SEQUENCE</scope>
    <source>
        <strain evidence="3">SSUT16</strain>
    </source>
</reference>
<dbReference type="PANTHER" id="PTHR33744">
    <property type="entry name" value="CARBOHYDRATE DIACID REGULATOR"/>
    <property type="match status" value="1"/>
</dbReference>